<dbReference type="EMBL" id="JACNJD010000208">
    <property type="protein sequence ID" value="MBC8177420.1"/>
    <property type="molecule type" value="Genomic_DNA"/>
</dbReference>
<dbReference type="InterPro" id="IPR036075">
    <property type="entry name" value="ARMT-1-like_metal-bd_sf"/>
</dbReference>
<dbReference type="AlphaFoldDB" id="A0A8J6MZB7"/>
<dbReference type="SUPFAM" id="SSF111321">
    <property type="entry name" value="AF1104-like"/>
    <property type="match status" value="1"/>
</dbReference>
<evidence type="ECO:0000313" key="2">
    <source>
        <dbReference type="EMBL" id="MBC8177420.1"/>
    </source>
</evidence>
<dbReference type="InterPro" id="IPR002791">
    <property type="entry name" value="ARMT1-like_metal-bd"/>
</dbReference>
<dbReference type="InterPro" id="IPR014444">
    <property type="entry name" value="PH1575-like"/>
</dbReference>
<protein>
    <submittedName>
        <fullName evidence="2">DUF89 family protein</fullName>
    </submittedName>
</protein>
<dbReference type="PIRSF" id="PIRSF006593">
    <property type="entry name" value="UCP006593"/>
    <property type="match status" value="1"/>
</dbReference>
<sequence length="306" mass="33982">MQKPPNKPIHIWPECPECIMGMVEDSISMTDEGAGSSGEDIHSLAEGILDESLENQCSSPAASNRIIRELKRLSGISDPYFLFKKRELKQAREIYGKMEGAMGKDLRSCASLAVLGNSLDFFTHPEKTLSSLPEMIEAGISFYYDDIARLEHFLSSSPGLVLYLSDNAGEIFFDIPLFRFIRERAKKAVLVVKGGPSLNDLTRAEIKSENLESEFKNIADTGTDGVGIDWDHVSTDFKDLYRSADLVISKGMANFETLYTGPVKELSTDVFFLLKAKCGPISSYLKAPPGSYCAIWREGNLLRDRV</sequence>
<organism evidence="2 3">
    <name type="scientific">Candidatus Desulfacyla euxinica</name>
    <dbReference type="NCBI Taxonomy" id="2841693"/>
    <lineage>
        <taxon>Bacteria</taxon>
        <taxon>Deltaproteobacteria</taxon>
        <taxon>Candidatus Desulfacyla</taxon>
    </lineage>
</organism>
<reference evidence="2 3" key="1">
    <citation type="submission" date="2020-08" db="EMBL/GenBank/DDBJ databases">
        <title>Bridging the membrane lipid divide: bacteria of the FCB group superphylum have the potential to synthesize archaeal ether lipids.</title>
        <authorList>
            <person name="Villanueva L."/>
            <person name="Von Meijenfeldt F.A.B."/>
            <person name="Westbye A.B."/>
            <person name="Yadav S."/>
            <person name="Hopmans E.C."/>
            <person name="Dutilh B.E."/>
            <person name="Sinninghe Damste J.S."/>
        </authorList>
    </citation>
    <scope>NUCLEOTIDE SEQUENCE [LARGE SCALE GENOMIC DNA]</scope>
    <source>
        <strain evidence="2">NIOZ-UU27</strain>
    </source>
</reference>
<dbReference type="Gene3D" id="3.40.50.10880">
    <property type="entry name" value="Uncharacterised protein PF01937, DUF89, domain 3"/>
    <property type="match status" value="1"/>
</dbReference>
<dbReference type="Pfam" id="PF01937">
    <property type="entry name" value="ARMT1-like_dom"/>
    <property type="match status" value="1"/>
</dbReference>
<feature type="domain" description="Damage-control phosphatase ARMT1-like metal-binding" evidence="1">
    <location>
        <begin position="13"/>
        <end position="288"/>
    </location>
</feature>
<dbReference type="Gene3D" id="1.10.285.20">
    <property type="entry name" value="Uncharacterised protein PF01937, DUF89, domain 2"/>
    <property type="match status" value="1"/>
</dbReference>
<gene>
    <name evidence="2" type="ORF">H8E19_08450</name>
</gene>
<name>A0A8J6MZB7_9DELT</name>
<accession>A0A8J6MZB7</accession>
<comment type="caution">
    <text evidence="2">The sequence shown here is derived from an EMBL/GenBank/DDBJ whole genome shotgun (WGS) entry which is preliminary data.</text>
</comment>
<dbReference type="Proteomes" id="UP000650524">
    <property type="component" value="Unassembled WGS sequence"/>
</dbReference>
<proteinExistence type="predicted"/>
<evidence type="ECO:0000313" key="3">
    <source>
        <dbReference type="Proteomes" id="UP000650524"/>
    </source>
</evidence>
<evidence type="ECO:0000259" key="1">
    <source>
        <dbReference type="Pfam" id="PF01937"/>
    </source>
</evidence>